<proteinExistence type="predicted"/>
<evidence type="ECO:0000256" key="1">
    <source>
        <dbReference type="SAM" id="MobiDB-lite"/>
    </source>
</evidence>
<feature type="compositionally biased region" description="Pro residues" evidence="1">
    <location>
        <begin position="45"/>
        <end position="54"/>
    </location>
</feature>
<gene>
    <name evidence="2" type="ORF">WOLCODRAFT_162051</name>
</gene>
<dbReference type="AlphaFoldDB" id="A0A2H3JJJ8"/>
<protein>
    <submittedName>
        <fullName evidence="2">Uncharacterized protein</fullName>
    </submittedName>
</protein>
<dbReference type="Proteomes" id="UP000218811">
    <property type="component" value="Unassembled WGS sequence"/>
</dbReference>
<evidence type="ECO:0000313" key="2">
    <source>
        <dbReference type="EMBL" id="PCH40043.1"/>
    </source>
</evidence>
<feature type="region of interest" description="Disordered" evidence="1">
    <location>
        <begin position="168"/>
        <end position="197"/>
    </location>
</feature>
<feature type="compositionally biased region" description="Pro residues" evidence="1">
    <location>
        <begin position="17"/>
        <end position="35"/>
    </location>
</feature>
<keyword evidence="3" id="KW-1185">Reference proteome</keyword>
<organism evidence="2 3">
    <name type="scientific">Wolfiporia cocos (strain MD-104)</name>
    <name type="common">Brown rot fungus</name>
    <dbReference type="NCBI Taxonomy" id="742152"/>
    <lineage>
        <taxon>Eukaryota</taxon>
        <taxon>Fungi</taxon>
        <taxon>Dikarya</taxon>
        <taxon>Basidiomycota</taxon>
        <taxon>Agaricomycotina</taxon>
        <taxon>Agaricomycetes</taxon>
        <taxon>Polyporales</taxon>
        <taxon>Phaeolaceae</taxon>
        <taxon>Wolfiporia</taxon>
    </lineage>
</organism>
<feature type="compositionally biased region" description="Low complexity" evidence="1">
    <location>
        <begin position="1"/>
        <end position="13"/>
    </location>
</feature>
<reference evidence="2 3" key="1">
    <citation type="journal article" date="2012" name="Science">
        <title>The Paleozoic origin of enzymatic lignin decomposition reconstructed from 31 fungal genomes.</title>
        <authorList>
            <person name="Floudas D."/>
            <person name="Binder M."/>
            <person name="Riley R."/>
            <person name="Barry K."/>
            <person name="Blanchette R.A."/>
            <person name="Henrissat B."/>
            <person name="Martinez A.T."/>
            <person name="Otillar R."/>
            <person name="Spatafora J.W."/>
            <person name="Yadav J.S."/>
            <person name="Aerts A."/>
            <person name="Benoit I."/>
            <person name="Boyd A."/>
            <person name="Carlson A."/>
            <person name="Copeland A."/>
            <person name="Coutinho P.M."/>
            <person name="de Vries R.P."/>
            <person name="Ferreira P."/>
            <person name="Findley K."/>
            <person name="Foster B."/>
            <person name="Gaskell J."/>
            <person name="Glotzer D."/>
            <person name="Gorecki P."/>
            <person name="Heitman J."/>
            <person name="Hesse C."/>
            <person name="Hori C."/>
            <person name="Igarashi K."/>
            <person name="Jurgens J.A."/>
            <person name="Kallen N."/>
            <person name="Kersten P."/>
            <person name="Kohler A."/>
            <person name="Kuees U."/>
            <person name="Kumar T.K.A."/>
            <person name="Kuo A."/>
            <person name="LaButti K."/>
            <person name="Larrondo L.F."/>
            <person name="Lindquist E."/>
            <person name="Ling A."/>
            <person name="Lombard V."/>
            <person name="Lucas S."/>
            <person name="Lundell T."/>
            <person name="Martin R."/>
            <person name="McLaughlin D.J."/>
            <person name="Morgenstern I."/>
            <person name="Morin E."/>
            <person name="Murat C."/>
            <person name="Nagy L.G."/>
            <person name="Nolan M."/>
            <person name="Ohm R.A."/>
            <person name="Patyshakuliyeva A."/>
            <person name="Rokas A."/>
            <person name="Ruiz-Duenas F.J."/>
            <person name="Sabat G."/>
            <person name="Salamov A."/>
            <person name="Samejima M."/>
            <person name="Schmutz J."/>
            <person name="Slot J.C."/>
            <person name="St John F."/>
            <person name="Stenlid J."/>
            <person name="Sun H."/>
            <person name="Sun S."/>
            <person name="Syed K."/>
            <person name="Tsang A."/>
            <person name="Wiebenga A."/>
            <person name="Young D."/>
            <person name="Pisabarro A."/>
            <person name="Eastwood D.C."/>
            <person name="Martin F."/>
            <person name="Cullen D."/>
            <person name="Grigoriev I.V."/>
            <person name="Hibbett D.S."/>
        </authorList>
    </citation>
    <scope>NUCLEOTIDE SEQUENCE [LARGE SCALE GENOMIC DNA]</scope>
    <source>
        <strain evidence="2 3">MD-104</strain>
    </source>
</reference>
<evidence type="ECO:0000313" key="3">
    <source>
        <dbReference type="Proteomes" id="UP000218811"/>
    </source>
</evidence>
<name>A0A2H3JJJ8_WOLCO</name>
<sequence length="329" mass="34166">MATYYTPQRSASRPRSRPPSSPASTPAPPPAPPATEPAHPIYVFPSPPSAPPSPGWVDISHDRRVSSASTRAVSSPRPRSPLSPLSLPLFSPTQDAAASPSVDLEPWSPLALSPSASDADSWVLEDQVARTIGAGLDLDLPLSAVPSLAYPVPLPAHLHARARRVRLRSHTASSLSGGTSEPDDAPDPHAHPALRLPRQRPKRCTLDILGLSFFAALLLDADDPLLALLAAPACAKPPAPALFPVHPSPHPAPAVASASAVPSGLPSSLVRLPDPVSERDALCALRAGLRCASAEEDERAVSALDLDGGALRAVVAGLWRAVRAAWGSA</sequence>
<accession>A0A2H3JJJ8</accession>
<feature type="region of interest" description="Disordered" evidence="1">
    <location>
        <begin position="1"/>
        <end position="102"/>
    </location>
</feature>
<feature type="compositionally biased region" description="Low complexity" evidence="1">
    <location>
        <begin position="66"/>
        <end position="93"/>
    </location>
</feature>
<dbReference type="EMBL" id="KB468053">
    <property type="protein sequence ID" value="PCH40043.1"/>
    <property type="molecule type" value="Genomic_DNA"/>
</dbReference>